<accession>A0AAP0BXR7</accession>
<reference evidence="1 2" key="1">
    <citation type="journal article" date="2022" name="Nat. Plants">
        <title>Genomes of leafy and leafless Platanthera orchids illuminate the evolution of mycoheterotrophy.</title>
        <authorList>
            <person name="Li M.H."/>
            <person name="Liu K.W."/>
            <person name="Li Z."/>
            <person name="Lu H.C."/>
            <person name="Ye Q.L."/>
            <person name="Zhang D."/>
            <person name="Wang J.Y."/>
            <person name="Li Y.F."/>
            <person name="Zhong Z.M."/>
            <person name="Liu X."/>
            <person name="Yu X."/>
            <person name="Liu D.K."/>
            <person name="Tu X.D."/>
            <person name="Liu B."/>
            <person name="Hao Y."/>
            <person name="Liao X.Y."/>
            <person name="Jiang Y.T."/>
            <person name="Sun W.H."/>
            <person name="Chen J."/>
            <person name="Chen Y.Q."/>
            <person name="Ai Y."/>
            <person name="Zhai J.W."/>
            <person name="Wu S.S."/>
            <person name="Zhou Z."/>
            <person name="Hsiao Y.Y."/>
            <person name="Wu W.L."/>
            <person name="Chen Y.Y."/>
            <person name="Lin Y.F."/>
            <person name="Hsu J.L."/>
            <person name="Li C.Y."/>
            <person name="Wang Z.W."/>
            <person name="Zhao X."/>
            <person name="Zhong W.Y."/>
            <person name="Ma X.K."/>
            <person name="Ma L."/>
            <person name="Huang J."/>
            <person name="Chen G.Z."/>
            <person name="Huang M.Z."/>
            <person name="Huang L."/>
            <person name="Peng D.H."/>
            <person name="Luo Y.B."/>
            <person name="Zou S.Q."/>
            <person name="Chen S.P."/>
            <person name="Lan S."/>
            <person name="Tsai W.C."/>
            <person name="Van de Peer Y."/>
            <person name="Liu Z.J."/>
        </authorList>
    </citation>
    <scope>NUCLEOTIDE SEQUENCE [LARGE SCALE GENOMIC DNA]</scope>
    <source>
        <strain evidence="1">Lor287</strain>
    </source>
</reference>
<keyword evidence="2" id="KW-1185">Reference proteome</keyword>
<name>A0AAP0BXR7_9ASPA</name>
<sequence length="146" mass="16708">MDVLQIIPGVGVRQDLNYIKIENGLNSSIASVDNVEDEIVAAKPVTQSHVQNGISKEKLDVSDLDLERVLEEQETHDLFCPNCYSCITRRVILRKRKRRVHDFEHERPGKFHVTPNIIATSVESVDTSYNNKPDVFRCLSCFSYFN</sequence>
<dbReference type="PANTHER" id="PTHR38937:SF2">
    <property type="entry name" value="MEMBRANE PROTEIN OF ER BODY-LIKE PROTEIN ISOFORM X1"/>
    <property type="match status" value="1"/>
</dbReference>
<proteinExistence type="predicted"/>
<organism evidence="1 2">
    <name type="scientific">Platanthera zijinensis</name>
    <dbReference type="NCBI Taxonomy" id="2320716"/>
    <lineage>
        <taxon>Eukaryota</taxon>
        <taxon>Viridiplantae</taxon>
        <taxon>Streptophyta</taxon>
        <taxon>Embryophyta</taxon>
        <taxon>Tracheophyta</taxon>
        <taxon>Spermatophyta</taxon>
        <taxon>Magnoliopsida</taxon>
        <taxon>Liliopsida</taxon>
        <taxon>Asparagales</taxon>
        <taxon>Orchidaceae</taxon>
        <taxon>Orchidoideae</taxon>
        <taxon>Orchideae</taxon>
        <taxon>Orchidinae</taxon>
        <taxon>Platanthera</taxon>
    </lineage>
</organism>
<dbReference type="PANTHER" id="PTHR38937">
    <property type="entry name" value="MEMBRANE PROTEIN OF ER BODY-LIKE PROTEIN"/>
    <property type="match status" value="1"/>
</dbReference>
<dbReference type="InterPro" id="IPR052843">
    <property type="entry name" value="ER_body_metal_sequester"/>
</dbReference>
<dbReference type="Proteomes" id="UP001418222">
    <property type="component" value="Unassembled WGS sequence"/>
</dbReference>
<dbReference type="EMBL" id="JBBWWQ010000003">
    <property type="protein sequence ID" value="KAK8951904.1"/>
    <property type="molecule type" value="Genomic_DNA"/>
</dbReference>
<gene>
    <name evidence="1" type="ORF">KSP39_PZI004024</name>
</gene>
<protein>
    <submittedName>
        <fullName evidence="1">Uncharacterized protein</fullName>
    </submittedName>
</protein>
<evidence type="ECO:0000313" key="1">
    <source>
        <dbReference type="EMBL" id="KAK8951904.1"/>
    </source>
</evidence>
<dbReference type="AlphaFoldDB" id="A0AAP0BXR7"/>
<comment type="caution">
    <text evidence="1">The sequence shown here is derived from an EMBL/GenBank/DDBJ whole genome shotgun (WGS) entry which is preliminary data.</text>
</comment>
<evidence type="ECO:0000313" key="2">
    <source>
        <dbReference type="Proteomes" id="UP001418222"/>
    </source>
</evidence>